<evidence type="ECO:0000259" key="5">
    <source>
        <dbReference type="PROSITE" id="PS50118"/>
    </source>
</evidence>
<dbReference type="OrthoDB" id="6247875at2759"/>
<evidence type="ECO:0000256" key="3">
    <source>
        <dbReference type="PROSITE-ProRule" id="PRU00267"/>
    </source>
</evidence>
<sequence>MNSTTTNGLEYFKQEREEAACWSQPSSPSDVSSPHTPISTSDTDFNVYHVPRGYDVVLVPLKIEEQVASETSGQNSTGSTSTSLDASSQSSYPSSTSITKPVDIPKSKTPTSTDAKAIATTTPTTTPRLSAYRKRMADKNYIPRPKNCFMAYREHIKERFLAENPGMNNKVVSVLAANMWNNEPEDVKEYWRERAKQLKLEHKLKYPDYKFKPQKKKQNLKTPGGAKAAAKVNGRKKNDSKIIFADELLCDSDDGKPVYSLNLEGSDEQEEVYLTHFQKKAIFGHYRSSSVDSVSSWNSDSTASTPLLSPFVGSPSSLSPPPYNMSGHLGRSSSALRYEAGQIAHNNNETTQNNLVSSHNLSSTQAVFNDVDQLNHMYHNQMDINARANLPVDDGFVLDSSSYDGSTSTPSFFSCSPPSAVEMSSTDYDLMAMGHYTASPIEEEKTFFRNYDATAESAYHQHVINPSSFDISSSQESQLTIAQHYAYALETPRRNSQQLLAEFQHGLKRIELDFLSSCEP</sequence>
<dbReference type="InterPro" id="IPR050140">
    <property type="entry name" value="SRY-related_HMG-box_TF-like"/>
</dbReference>
<dbReference type="EMBL" id="CAJVPV010007931">
    <property type="protein sequence ID" value="CAG8624435.1"/>
    <property type="molecule type" value="Genomic_DNA"/>
</dbReference>
<gene>
    <name evidence="6" type="ORF">AMORRO_LOCUS8805</name>
</gene>
<dbReference type="SUPFAM" id="SSF47095">
    <property type="entry name" value="HMG-box"/>
    <property type="match status" value="1"/>
</dbReference>
<keyword evidence="2" id="KW-0804">Transcription</keyword>
<keyword evidence="3" id="KW-0539">Nucleus</keyword>
<evidence type="ECO:0000313" key="7">
    <source>
        <dbReference type="Proteomes" id="UP000789342"/>
    </source>
</evidence>
<evidence type="ECO:0000256" key="4">
    <source>
        <dbReference type="SAM" id="MobiDB-lite"/>
    </source>
</evidence>
<feature type="compositionally biased region" description="Low complexity" evidence="4">
    <location>
        <begin position="23"/>
        <end position="37"/>
    </location>
</feature>
<dbReference type="GO" id="GO:0005634">
    <property type="term" value="C:nucleus"/>
    <property type="evidence" value="ECO:0007669"/>
    <property type="project" value="UniProtKB-UniRule"/>
</dbReference>
<evidence type="ECO:0000256" key="2">
    <source>
        <dbReference type="ARBA" id="ARBA00023163"/>
    </source>
</evidence>
<keyword evidence="1 3" id="KW-0238">DNA-binding</keyword>
<feature type="compositionally biased region" description="Low complexity" evidence="4">
    <location>
        <begin position="69"/>
        <end position="97"/>
    </location>
</feature>
<dbReference type="PROSITE" id="PS50118">
    <property type="entry name" value="HMG_BOX_2"/>
    <property type="match status" value="1"/>
</dbReference>
<reference evidence="6" key="1">
    <citation type="submission" date="2021-06" db="EMBL/GenBank/DDBJ databases">
        <authorList>
            <person name="Kallberg Y."/>
            <person name="Tangrot J."/>
            <person name="Rosling A."/>
        </authorList>
    </citation>
    <scope>NUCLEOTIDE SEQUENCE</scope>
    <source>
        <strain evidence="6">CL551</strain>
    </source>
</reference>
<dbReference type="InterPro" id="IPR036910">
    <property type="entry name" value="HMG_box_dom_sf"/>
</dbReference>
<keyword evidence="7" id="KW-1185">Reference proteome</keyword>
<evidence type="ECO:0000256" key="1">
    <source>
        <dbReference type="ARBA" id="ARBA00023125"/>
    </source>
</evidence>
<accession>A0A9N9D688</accession>
<dbReference type="AlphaFoldDB" id="A0A9N9D688"/>
<feature type="region of interest" description="Disordered" evidence="4">
    <location>
        <begin position="1"/>
        <end position="46"/>
    </location>
</feature>
<feature type="region of interest" description="Disordered" evidence="4">
    <location>
        <begin position="214"/>
        <end position="233"/>
    </location>
</feature>
<organism evidence="6 7">
    <name type="scientific">Acaulospora morrowiae</name>
    <dbReference type="NCBI Taxonomy" id="94023"/>
    <lineage>
        <taxon>Eukaryota</taxon>
        <taxon>Fungi</taxon>
        <taxon>Fungi incertae sedis</taxon>
        <taxon>Mucoromycota</taxon>
        <taxon>Glomeromycotina</taxon>
        <taxon>Glomeromycetes</taxon>
        <taxon>Diversisporales</taxon>
        <taxon>Acaulosporaceae</taxon>
        <taxon>Acaulospora</taxon>
    </lineage>
</organism>
<feature type="DNA-binding region" description="HMG box" evidence="3">
    <location>
        <begin position="142"/>
        <end position="210"/>
    </location>
</feature>
<dbReference type="Gene3D" id="1.10.30.10">
    <property type="entry name" value="High mobility group box domain"/>
    <property type="match status" value="1"/>
</dbReference>
<dbReference type="GO" id="GO:0000978">
    <property type="term" value="F:RNA polymerase II cis-regulatory region sequence-specific DNA binding"/>
    <property type="evidence" value="ECO:0007669"/>
    <property type="project" value="TreeGrafter"/>
</dbReference>
<dbReference type="Pfam" id="PF00505">
    <property type="entry name" value="HMG_box"/>
    <property type="match status" value="1"/>
</dbReference>
<name>A0A9N9D688_9GLOM</name>
<protein>
    <submittedName>
        <fullName evidence="6">17426_t:CDS:1</fullName>
    </submittedName>
</protein>
<dbReference type="PANTHER" id="PTHR10270">
    <property type="entry name" value="SOX TRANSCRIPTION FACTOR"/>
    <property type="match status" value="1"/>
</dbReference>
<dbReference type="SMART" id="SM00398">
    <property type="entry name" value="HMG"/>
    <property type="match status" value="1"/>
</dbReference>
<proteinExistence type="predicted"/>
<evidence type="ECO:0000313" key="6">
    <source>
        <dbReference type="EMBL" id="CAG8624435.1"/>
    </source>
</evidence>
<feature type="region of interest" description="Disordered" evidence="4">
    <location>
        <begin position="69"/>
        <end position="116"/>
    </location>
</feature>
<dbReference type="InterPro" id="IPR009071">
    <property type="entry name" value="HMG_box_dom"/>
</dbReference>
<dbReference type="GO" id="GO:0001228">
    <property type="term" value="F:DNA-binding transcription activator activity, RNA polymerase II-specific"/>
    <property type="evidence" value="ECO:0007669"/>
    <property type="project" value="TreeGrafter"/>
</dbReference>
<feature type="domain" description="HMG box" evidence="5">
    <location>
        <begin position="142"/>
        <end position="210"/>
    </location>
</feature>
<comment type="caution">
    <text evidence="6">The sequence shown here is derived from an EMBL/GenBank/DDBJ whole genome shotgun (WGS) entry which is preliminary data.</text>
</comment>
<dbReference type="PANTHER" id="PTHR10270:SF161">
    <property type="entry name" value="SEX-DETERMINING REGION Y PROTEIN"/>
    <property type="match status" value="1"/>
</dbReference>
<dbReference type="CDD" id="cd01389">
    <property type="entry name" value="HMG-box_ROX1-like"/>
    <property type="match status" value="1"/>
</dbReference>
<dbReference type="Proteomes" id="UP000789342">
    <property type="component" value="Unassembled WGS sequence"/>
</dbReference>
<dbReference type="GO" id="GO:0030154">
    <property type="term" value="P:cell differentiation"/>
    <property type="evidence" value="ECO:0007669"/>
    <property type="project" value="TreeGrafter"/>
</dbReference>